<feature type="region of interest" description="Disordered" evidence="1">
    <location>
        <begin position="101"/>
        <end position="131"/>
    </location>
</feature>
<dbReference type="EMBL" id="JBHSJF010000005">
    <property type="protein sequence ID" value="MFC5067579.1"/>
    <property type="molecule type" value="Genomic_DNA"/>
</dbReference>
<dbReference type="InterPro" id="IPR021327">
    <property type="entry name" value="DUF2934"/>
</dbReference>
<evidence type="ECO:0000313" key="3">
    <source>
        <dbReference type="Proteomes" id="UP001595796"/>
    </source>
</evidence>
<evidence type="ECO:0000256" key="1">
    <source>
        <dbReference type="SAM" id="MobiDB-lite"/>
    </source>
</evidence>
<protein>
    <submittedName>
        <fullName evidence="2">DUF2934 domain-containing protein</fullName>
    </submittedName>
</protein>
<keyword evidence="3" id="KW-1185">Reference proteome</keyword>
<comment type="caution">
    <text evidence="2">The sequence shown here is derived from an EMBL/GenBank/DDBJ whole genome shotgun (WGS) entry which is preliminary data.</text>
</comment>
<accession>A0ABV9YZG2</accession>
<dbReference type="Pfam" id="PF11154">
    <property type="entry name" value="DUF2934"/>
    <property type="match status" value="1"/>
</dbReference>
<organism evidence="2 3">
    <name type="scientific">Flaviflagellibacter deserti</name>
    <dbReference type="NCBI Taxonomy" id="2267266"/>
    <lineage>
        <taxon>Bacteria</taxon>
        <taxon>Pseudomonadati</taxon>
        <taxon>Pseudomonadota</taxon>
        <taxon>Alphaproteobacteria</taxon>
        <taxon>Hyphomicrobiales</taxon>
        <taxon>Flaviflagellibacter</taxon>
    </lineage>
</organism>
<reference evidence="3" key="1">
    <citation type="journal article" date="2019" name="Int. J. Syst. Evol. Microbiol.">
        <title>The Global Catalogue of Microorganisms (GCM) 10K type strain sequencing project: providing services to taxonomists for standard genome sequencing and annotation.</title>
        <authorList>
            <consortium name="The Broad Institute Genomics Platform"/>
            <consortium name="The Broad Institute Genome Sequencing Center for Infectious Disease"/>
            <person name="Wu L."/>
            <person name="Ma J."/>
        </authorList>
    </citation>
    <scope>NUCLEOTIDE SEQUENCE [LARGE SCALE GENOMIC DNA]</scope>
    <source>
        <strain evidence="3">CGMCC 1.16444</strain>
    </source>
</reference>
<name>A0ABV9YZG2_9HYPH</name>
<proteinExistence type="predicted"/>
<dbReference type="RefSeq" id="WP_379769847.1">
    <property type="nucleotide sequence ID" value="NZ_JBHSJF010000005.1"/>
</dbReference>
<gene>
    <name evidence="2" type="ORF">ACFPFW_06070</name>
</gene>
<evidence type="ECO:0000313" key="2">
    <source>
        <dbReference type="EMBL" id="MFC5067579.1"/>
    </source>
</evidence>
<dbReference type="Proteomes" id="UP001595796">
    <property type="component" value="Unassembled WGS sequence"/>
</dbReference>
<sequence length="173" mass="19381">MEEFYETQGGTTDSPGTVRLWRFTPLAKDDDGRWLGGPIWSEVIVRAETSGQAIQLASDWETETLRRELAVDIPKSVLMDRGSALADPALYQIEELRDPEPHGGLGVIGHGEPRAPIEDPTLQSKNADRDNEDELIGIRAYQIWVAEGEPEGREEEHWRRACEELAAGHPVRK</sequence>